<evidence type="ECO:0000313" key="2">
    <source>
        <dbReference type="EMBL" id="CAL1390553.1"/>
    </source>
</evidence>
<dbReference type="EMBL" id="OZ034818">
    <property type="protein sequence ID" value="CAL1390553.1"/>
    <property type="molecule type" value="Genomic_DNA"/>
</dbReference>
<dbReference type="AlphaFoldDB" id="A0AAV2EXT8"/>
<proteinExistence type="predicted"/>
<feature type="chain" id="PRO_5044021928" evidence="1">
    <location>
        <begin position="31"/>
        <end position="143"/>
    </location>
</feature>
<sequence>MALPNNSSCFFTIFFALVAVLPLLPATSSATGHGKRDGGHFCYEDCLRRAFALSPPPPSSNNGGVISRSVICKDKGRVVVDTVKLTGKLPRWYLQALCHVLKHEDKVEAYVEETFRGQDAKRLWDGQSCKTVTAGKPDRCSTG</sequence>
<evidence type="ECO:0000256" key="1">
    <source>
        <dbReference type="SAM" id="SignalP"/>
    </source>
</evidence>
<feature type="signal peptide" evidence="1">
    <location>
        <begin position="1"/>
        <end position="30"/>
    </location>
</feature>
<keyword evidence="3" id="KW-1185">Reference proteome</keyword>
<organism evidence="2 3">
    <name type="scientific">Linum trigynum</name>
    <dbReference type="NCBI Taxonomy" id="586398"/>
    <lineage>
        <taxon>Eukaryota</taxon>
        <taxon>Viridiplantae</taxon>
        <taxon>Streptophyta</taxon>
        <taxon>Embryophyta</taxon>
        <taxon>Tracheophyta</taxon>
        <taxon>Spermatophyta</taxon>
        <taxon>Magnoliopsida</taxon>
        <taxon>eudicotyledons</taxon>
        <taxon>Gunneridae</taxon>
        <taxon>Pentapetalae</taxon>
        <taxon>rosids</taxon>
        <taxon>fabids</taxon>
        <taxon>Malpighiales</taxon>
        <taxon>Linaceae</taxon>
        <taxon>Linum</taxon>
    </lineage>
</organism>
<reference evidence="2 3" key="1">
    <citation type="submission" date="2024-04" db="EMBL/GenBank/DDBJ databases">
        <authorList>
            <person name="Fracassetti M."/>
        </authorList>
    </citation>
    <scope>NUCLEOTIDE SEQUENCE [LARGE SCALE GENOMIC DNA]</scope>
</reference>
<keyword evidence="1" id="KW-0732">Signal</keyword>
<protein>
    <submittedName>
        <fullName evidence="2">Uncharacterized protein</fullName>
    </submittedName>
</protein>
<name>A0AAV2EXT8_9ROSI</name>
<gene>
    <name evidence="2" type="ORF">LTRI10_LOCUS31331</name>
</gene>
<accession>A0AAV2EXT8</accession>
<evidence type="ECO:0000313" key="3">
    <source>
        <dbReference type="Proteomes" id="UP001497516"/>
    </source>
</evidence>
<dbReference type="Proteomes" id="UP001497516">
    <property type="component" value="Chromosome 5"/>
</dbReference>